<gene>
    <name evidence="3" type="ORF">EDD38_3800</name>
</gene>
<dbReference type="RefSeq" id="WP_123818906.1">
    <property type="nucleotide sequence ID" value="NZ_RKQG01000001.1"/>
</dbReference>
<name>A0A3N4RWM0_9ACTN</name>
<organism evidence="3 4">
    <name type="scientific">Kitasatospora cineracea</name>
    <dbReference type="NCBI Taxonomy" id="88074"/>
    <lineage>
        <taxon>Bacteria</taxon>
        <taxon>Bacillati</taxon>
        <taxon>Actinomycetota</taxon>
        <taxon>Actinomycetes</taxon>
        <taxon>Kitasatosporales</taxon>
        <taxon>Streptomycetaceae</taxon>
        <taxon>Kitasatospora</taxon>
    </lineage>
</organism>
<reference evidence="3 4" key="1">
    <citation type="submission" date="2018-11" db="EMBL/GenBank/DDBJ databases">
        <title>Sequencing the genomes of 1000 actinobacteria strains.</title>
        <authorList>
            <person name="Klenk H.-P."/>
        </authorList>
    </citation>
    <scope>NUCLEOTIDE SEQUENCE [LARGE SCALE GENOMIC DNA]</scope>
    <source>
        <strain evidence="3 4">DSM 44781</strain>
    </source>
</reference>
<dbReference type="Proteomes" id="UP000266906">
    <property type="component" value="Unassembled WGS sequence"/>
</dbReference>
<dbReference type="Pfam" id="PF04149">
    <property type="entry name" value="DUF397"/>
    <property type="match status" value="1"/>
</dbReference>
<proteinExistence type="predicted"/>
<evidence type="ECO:0000256" key="1">
    <source>
        <dbReference type="SAM" id="MobiDB-lite"/>
    </source>
</evidence>
<dbReference type="InterPro" id="IPR007278">
    <property type="entry name" value="DUF397"/>
</dbReference>
<evidence type="ECO:0000313" key="3">
    <source>
        <dbReference type="EMBL" id="RPE35451.1"/>
    </source>
</evidence>
<accession>A0A3N4RWM0</accession>
<comment type="caution">
    <text evidence="3">The sequence shown here is derived from an EMBL/GenBank/DDBJ whole genome shotgun (WGS) entry which is preliminary data.</text>
</comment>
<evidence type="ECO:0000259" key="2">
    <source>
        <dbReference type="Pfam" id="PF04149"/>
    </source>
</evidence>
<feature type="domain" description="DUF397" evidence="2">
    <location>
        <begin position="10"/>
        <end position="66"/>
    </location>
</feature>
<protein>
    <submittedName>
        <fullName evidence="3">Uncharacterized protein DUF397</fullName>
    </submittedName>
</protein>
<dbReference type="EMBL" id="RKQG01000001">
    <property type="protein sequence ID" value="RPE35451.1"/>
    <property type="molecule type" value="Genomic_DNA"/>
</dbReference>
<sequence length="73" mass="7522">MTLLPDLSAARWSKSSYSGSGGQCVEPAMNLVRMHGIVPVRDSKDPQGPVLVFPAGAFAAFVAAVKSGGFGEV</sequence>
<evidence type="ECO:0000313" key="4">
    <source>
        <dbReference type="Proteomes" id="UP000266906"/>
    </source>
</evidence>
<dbReference type="AlphaFoldDB" id="A0A3N4RWM0"/>
<feature type="region of interest" description="Disordered" evidence="1">
    <location>
        <begin position="1"/>
        <end position="22"/>
    </location>
</feature>
<keyword evidence="4" id="KW-1185">Reference proteome</keyword>